<keyword evidence="6" id="KW-1185">Reference proteome</keyword>
<dbReference type="Proteomes" id="UP000070617">
    <property type="component" value="Unassembled WGS sequence"/>
</dbReference>
<dbReference type="PANTHER" id="PTHR34388:SF1">
    <property type="entry name" value="DNA POLYMERASE III SUBUNIT DELTA"/>
    <property type="match status" value="1"/>
</dbReference>
<evidence type="ECO:0000313" key="6">
    <source>
        <dbReference type="Proteomes" id="UP000070617"/>
    </source>
</evidence>
<evidence type="ECO:0000256" key="1">
    <source>
        <dbReference type="ARBA" id="ARBA00022679"/>
    </source>
</evidence>
<dbReference type="Gene3D" id="1.20.272.10">
    <property type="match status" value="1"/>
</dbReference>
<name>A0A133NBL8_9FUSO</name>
<evidence type="ECO:0000256" key="2">
    <source>
        <dbReference type="ARBA" id="ARBA00022695"/>
    </source>
</evidence>
<reference evidence="6" key="1">
    <citation type="submission" date="2016-01" db="EMBL/GenBank/DDBJ databases">
        <authorList>
            <person name="Mitreva M."/>
            <person name="Pepin K.H."/>
            <person name="Mihindukulasuriya K.A."/>
            <person name="Fulton R."/>
            <person name="Fronick C."/>
            <person name="O'Laughlin M."/>
            <person name="Miner T."/>
            <person name="Herter B."/>
            <person name="Rosa B.A."/>
            <person name="Cordes M."/>
            <person name="Tomlinson C."/>
            <person name="Wollam A."/>
            <person name="Palsikar V.B."/>
            <person name="Mardis E.R."/>
            <person name="Wilson R.K."/>
        </authorList>
    </citation>
    <scope>NUCLEOTIDE SEQUENCE [LARGE SCALE GENOMIC DNA]</scope>
    <source>
        <strain evidence="6">CMW8396</strain>
    </source>
</reference>
<dbReference type="GO" id="GO:0003887">
    <property type="term" value="F:DNA-directed DNA polymerase activity"/>
    <property type="evidence" value="ECO:0007669"/>
    <property type="project" value="UniProtKB-KW"/>
</dbReference>
<evidence type="ECO:0000256" key="3">
    <source>
        <dbReference type="ARBA" id="ARBA00022705"/>
    </source>
</evidence>
<accession>A0A133NBL8</accession>
<gene>
    <name evidence="5" type="ORF">HMPREF3206_01244</name>
</gene>
<dbReference type="EMBL" id="LRPX01000062">
    <property type="protein sequence ID" value="KXA13678.1"/>
    <property type="molecule type" value="Genomic_DNA"/>
</dbReference>
<evidence type="ECO:0000256" key="4">
    <source>
        <dbReference type="ARBA" id="ARBA00022932"/>
    </source>
</evidence>
<comment type="caution">
    <text evidence="5">The sequence shown here is derived from an EMBL/GenBank/DDBJ whole genome shotgun (WGS) entry which is preliminary data.</text>
</comment>
<dbReference type="PANTHER" id="PTHR34388">
    <property type="entry name" value="DNA POLYMERASE III SUBUNIT DELTA"/>
    <property type="match status" value="1"/>
</dbReference>
<sequence length="343" mass="40805">MKRRNQIGKEATMFYFFYGNQSLLELEFKKRREEYSQKNYIIHSFDFSNQEEEIFLQELSMNSMFAETKCFLVKRVEHFKGNQLSSLLKGMSLFDLSKKEIFFFYAEKEIGKTVEKELTKLGTEITIFSEEEQEKNLKHYLEKKLSLSSYDAEKLLEMLGKNFHKIEQESNKILQFLDGESFSFEKVFPILSIEKEYNIFSIIDQFLEQESPQILLEYLQQNKNDISVILYNLAESVFLITKISSLIEQDQIDDRVSYTNFKTSFPKIQQCFRGKGNRILHPYPVYLKIKIAKKHPISFWLKKLNEILLCEYQFKSGFMDIQMSIEQFILGFYPFSLSIPQDK</sequence>
<protein>
    <submittedName>
        <fullName evidence="5">DNA polymerase III, delta subunit</fullName>
    </submittedName>
</protein>
<keyword evidence="2" id="KW-0548">Nucleotidyltransferase</keyword>
<dbReference type="PATRIC" id="fig|134605.3.peg.1230"/>
<dbReference type="AlphaFoldDB" id="A0A133NBL8"/>
<keyword evidence="4" id="KW-0239">DNA-directed DNA polymerase</keyword>
<evidence type="ECO:0000313" key="5">
    <source>
        <dbReference type="EMBL" id="KXA13678.1"/>
    </source>
</evidence>
<dbReference type="InterPro" id="IPR005790">
    <property type="entry name" value="DNA_polIII_delta"/>
</dbReference>
<proteinExistence type="predicted"/>
<keyword evidence="3" id="KW-0235">DNA replication</keyword>
<organism evidence="5 6">
    <name type="scientific">Fusobacterium equinum</name>
    <dbReference type="NCBI Taxonomy" id="134605"/>
    <lineage>
        <taxon>Bacteria</taxon>
        <taxon>Fusobacteriati</taxon>
        <taxon>Fusobacteriota</taxon>
        <taxon>Fusobacteriia</taxon>
        <taxon>Fusobacteriales</taxon>
        <taxon>Fusobacteriaceae</taxon>
        <taxon>Fusobacterium</taxon>
    </lineage>
</organism>
<dbReference type="GO" id="GO:0003677">
    <property type="term" value="F:DNA binding"/>
    <property type="evidence" value="ECO:0007669"/>
    <property type="project" value="InterPro"/>
</dbReference>
<dbReference type="GO" id="GO:0006261">
    <property type="term" value="P:DNA-templated DNA replication"/>
    <property type="evidence" value="ECO:0007669"/>
    <property type="project" value="TreeGrafter"/>
</dbReference>
<dbReference type="STRING" id="134605.HMPREF3206_01244"/>
<keyword evidence="1" id="KW-0808">Transferase</keyword>
<dbReference type="GO" id="GO:0009360">
    <property type="term" value="C:DNA polymerase III complex"/>
    <property type="evidence" value="ECO:0007669"/>
    <property type="project" value="TreeGrafter"/>
</dbReference>